<proteinExistence type="predicted"/>
<sequence length="221" mass="24455">MARLQLLAIAAVLLLAGSACADKVKAKVDFKKMKAMGLVAYRESYKNIEDIEGAVKDTDPNSKYSGEYVLEVPKKGEEGKDKYFITKDDKSGLYYFVNLATEEAQWHDPRIPASQLSKPGDSIEFDLSEGADSKATKAPVEPAKPRSKTDSITIAVVAMIPILIFVGGTIGRIAYLQMYYPELLWPKKERKHRQRGNNGKVKPQKTRGKMNQDGKGGRSAN</sequence>
<dbReference type="OrthoDB" id="530464at2759"/>
<dbReference type="PROSITE" id="PS51257">
    <property type="entry name" value="PROKAR_LIPOPROTEIN"/>
    <property type="match status" value="1"/>
</dbReference>
<evidence type="ECO:0000313" key="6">
    <source>
        <dbReference type="Proteomes" id="UP000612055"/>
    </source>
</evidence>
<evidence type="ECO:0000256" key="2">
    <source>
        <dbReference type="SAM" id="Phobius"/>
    </source>
</evidence>
<feature type="transmembrane region" description="Helical" evidence="2">
    <location>
        <begin position="152"/>
        <end position="175"/>
    </location>
</feature>
<keyword evidence="6" id="KW-1185">Reference proteome</keyword>
<feature type="region of interest" description="Disordered" evidence="1">
    <location>
        <begin position="113"/>
        <end position="147"/>
    </location>
</feature>
<feature type="signal peptide" evidence="3">
    <location>
        <begin position="1"/>
        <end position="21"/>
    </location>
</feature>
<name>A0A836BRP9_9CHLO</name>
<evidence type="ECO:0000259" key="4">
    <source>
        <dbReference type="PROSITE" id="PS50020"/>
    </source>
</evidence>
<protein>
    <recommendedName>
        <fullName evidence="4">WW domain-containing protein</fullName>
    </recommendedName>
</protein>
<organism evidence="5 6">
    <name type="scientific">Edaphochlamys debaryana</name>
    <dbReference type="NCBI Taxonomy" id="47281"/>
    <lineage>
        <taxon>Eukaryota</taxon>
        <taxon>Viridiplantae</taxon>
        <taxon>Chlorophyta</taxon>
        <taxon>core chlorophytes</taxon>
        <taxon>Chlorophyceae</taxon>
        <taxon>CS clade</taxon>
        <taxon>Chlamydomonadales</taxon>
        <taxon>Chlamydomonadales incertae sedis</taxon>
        <taxon>Edaphochlamys</taxon>
    </lineage>
</organism>
<dbReference type="EMBL" id="JAEHOE010000136">
    <property type="protein sequence ID" value="KAG2485064.1"/>
    <property type="molecule type" value="Genomic_DNA"/>
</dbReference>
<dbReference type="PROSITE" id="PS50020">
    <property type="entry name" value="WW_DOMAIN_2"/>
    <property type="match status" value="1"/>
</dbReference>
<keyword evidence="3" id="KW-0732">Signal</keyword>
<feature type="region of interest" description="Disordered" evidence="1">
    <location>
        <begin position="189"/>
        <end position="221"/>
    </location>
</feature>
<dbReference type="InterPro" id="IPR036020">
    <property type="entry name" value="WW_dom_sf"/>
</dbReference>
<comment type="caution">
    <text evidence="5">The sequence shown here is derived from an EMBL/GenBank/DDBJ whole genome shotgun (WGS) entry which is preliminary data.</text>
</comment>
<keyword evidence="2" id="KW-1133">Transmembrane helix</keyword>
<evidence type="ECO:0000313" key="5">
    <source>
        <dbReference type="EMBL" id="KAG2485064.1"/>
    </source>
</evidence>
<gene>
    <name evidence="5" type="ORF">HYH03_016161</name>
</gene>
<reference evidence="5" key="1">
    <citation type="journal article" date="2020" name="bioRxiv">
        <title>Comparative genomics of Chlamydomonas.</title>
        <authorList>
            <person name="Craig R.J."/>
            <person name="Hasan A.R."/>
            <person name="Ness R.W."/>
            <person name="Keightley P.D."/>
        </authorList>
    </citation>
    <scope>NUCLEOTIDE SEQUENCE</scope>
    <source>
        <strain evidence="5">CCAP 11/70</strain>
    </source>
</reference>
<keyword evidence="2" id="KW-0472">Membrane</keyword>
<dbReference type="InterPro" id="IPR001202">
    <property type="entry name" value="WW_dom"/>
</dbReference>
<evidence type="ECO:0000256" key="3">
    <source>
        <dbReference type="SAM" id="SignalP"/>
    </source>
</evidence>
<feature type="compositionally biased region" description="Basic and acidic residues" evidence="1">
    <location>
        <begin position="210"/>
        <end position="221"/>
    </location>
</feature>
<keyword evidence="2" id="KW-0812">Transmembrane</keyword>
<dbReference type="Proteomes" id="UP000612055">
    <property type="component" value="Unassembled WGS sequence"/>
</dbReference>
<dbReference type="AlphaFoldDB" id="A0A836BRP9"/>
<dbReference type="SUPFAM" id="SSF51045">
    <property type="entry name" value="WW domain"/>
    <property type="match status" value="1"/>
</dbReference>
<feature type="chain" id="PRO_5032477419" description="WW domain-containing protein" evidence="3">
    <location>
        <begin position="22"/>
        <end position="221"/>
    </location>
</feature>
<evidence type="ECO:0000256" key="1">
    <source>
        <dbReference type="SAM" id="MobiDB-lite"/>
    </source>
</evidence>
<feature type="domain" description="WW" evidence="4">
    <location>
        <begin position="89"/>
        <end position="111"/>
    </location>
</feature>
<accession>A0A836BRP9</accession>
<dbReference type="CDD" id="cd00201">
    <property type="entry name" value="WW"/>
    <property type="match status" value="1"/>
</dbReference>